<keyword evidence="1" id="KW-0732">Signal</keyword>
<proteinExistence type="predicted"/>
<dbReference type="Proteomes" id="UP000283269">
    <property type="component" value="Unassembled WGS sequence"/>
</dbReference>
<gene>
    <name evidence="2" type="ORF">CVT25_003506</name>
</gene>
<protein>
    <recommendedName>
        <fullName evidence="4">Secreted protein</fullName>
    </recommendedName>
</protein>
<feature type="chain" id="PRO_5019429560" description="Secreted protein" evidence="1">
    <location>
        <begin position="28"/>
        <end position="70"/>
    </location>
</feature>
<comment type="caution">
    <text evidence="2">The sequence shown here is derived from an EMBL/GenBank/DDBJ whole genome shotgun (WGS) entry which is preliminary data.</text>
</comment>
<accession>A0A409WP14</accession>
<name>A0A409WP14_PSICY</name>
<evidence type="ECO:0008006" key="4">
    <source>
        <dbReference type="Google" id="ProtNLM"/>
    </source>
</evidence>
<feature type="signal peptide" evidence="1">
    <location>
        <begin position="1"/>
        <end position="27"/>
    </location>
</feature>
<dbReference type="InParanoid" id="A0A409WP14"/>
<evidence type="ECO:0000313" key="3">
    <source>
        <dbReference type="Proteomes" id="UP000283269"/>
    </source>
</evidence>
<dbReference type="AlphaFoldDB" id="A0A409WP14"/>
<keyword evidence="3" id="KW-1185">Reference proteome</keyword>
<organism evidence="2 3">
    <name type="scientific">Psilocybe cyanescens</name>
    <dbReference type="NCBI Taxonomy" id="93625"/>
    <lineage>
        <taxon>Eukaryota</taxon>
        <taxon>Fungi</taxon>
        <taxon>Dikarya</taxon>
        <taxon>Basidiomycota</taxon>
        <taxon>Agaricomycotina</taxon>
        <taxon>Agaricomycetes</taxon>
        <taxon>Agaricomycetidae</taxon>
        <taxon>Agaricales</taxon>
        <taxon>Agaricineae</taxon>
        <taxon>Strophariaceae</taxon>
        <taxon>Psilocybe</taxon>
    </lineage>
</organism>
<dbReference type="EMBL" id="NHYD01003340">
    <property type="protein sequence ID" value="PPQ80246.1"/>
    <property type="molecule type" value="Genomic_DNA"/>
</dbReference>
<evidence type="ECO:0000313" key="2">
    <source>
        <dbReference type="EMBL" id="PPQ80246.1"/>
    </source>
</evidence>
<evidence type="ECO:0000256" key="1">
    <source>
        <dbReference type="SAM" id="SignalP"/>
    </source>
</evidence>
<reference evidence="2 3" key="1">
    <citation type="journal article" date="2018" name="Evol. Lett.">
        <title>Horizontal gene cluster transfer increased hallucinogenic mushroom diversity.</title>
        <authorList>
            <person name="Reynolds H.T."/>
            <person name="Vijayakumar V."/>
            <person name="Gluck-Thaler E."/>
            <person name="Korotkin H.B."/>
            <person name="Matheny P.B."/>
            <person name="Slot J.C."/>
        </authorList>
    </citation>
    <scope>NUCLEOTIDE SEQUENCE [LARGE SCALE GENOMIC DNA]</scope>
    <source>
        <strain evidence="2 3">2631</strain>
    </source>
</reference>
<sequence length="70" mass="7664">MSSPLDATYGFWLVTLFLQSLLLTTHGFHLAFKDAVCCRFGYTSIGIKMIIGESNRWSAASSSLSANNKS</sequence>